<dbReference type="GO" id="GO:0043022">
    <property type="term" value="F:ribosome binding"/>
    <property type="evidence" value="ECO:0007669"/>
    <property type="project" value="InterPro"/>
</dbReference>
<dbReference type="PANTHER" id="PTHR14009">
    <property type="entry name" value="LEUCINE ZIPPER-EF-HAND CONTAINING TRANSMEMBRANE PROTEIN"/>
    <property type="match status" value="1"/>
</dbReference>
<keyword evidence="3" id="KW-0999">Mitochondrion inner membrane</keyword>
<evidence type="ECO:0000256" key="2">
    <source>
        <dbReference type="ARBA" id="ARBA00022692"/>
    </source>
</evidence>
<reference evidence="11" key="1">
    <citation type="journal article" date="2016" name="Nat. Genet.">
        <title>A high-quality carrot genome assembly provides new insights into carotenoid accumulation and asterid genome evolution.</title>
        <authorList>
            <person name="Iorizzo M."/>
            <person name="Ellison S."/>
            <person name="Senalik D."/>
            <person name="Zeng P."/>
            <person name="Satapoomin P."/>
            <person name="Huang J."/>
            <person name="Bowman M."/>
            <person name="Iovene M."/>
            <person name="Sanseverino W."/>
            <person name="Cavagnaro P."/>
            <person name="Yildiz M."/>
            <person name="Macko-Podgorni A."/>
            <person name="Moranska E."/>
            <person name="Grzebelus E."/>
            <person name="Grzebelus D."/>
            <person name="Ashrafi H."/>
            <person name="Zheng Z."/>
            <person name="Cheng S."/>
            <person name="Spooner D."/>
            <person name="Van Deynze A."/>
            <person name="Simon P."/>
        </authorList>
    </citation>
    <scope>NUCLEOTIDE SEQUENCE [LARGE SCALE GENOMIC DNA]</scope>
    <source>
        <tissue evidence="11">Leaf</tissue>
    </source>
</reference>
<dbReference type="Pfam" id="PF07766">
    <property type="entry name" value="LETM1_RBD"/>
    <property type="match status" value="1"/>
</dbReference>
<evidence type="ECO:0000256" key="1">
    <source>
        <dbReference type="ARBA" id="ARBA00004434"/>
    </source>
</evidence>
<comment type="caution">
    <text evidence="11">The sequence shown here is derived from an EMBL/GenBank/DDBJ whole genome shotgun (WGS) entry which is preliminary data.</text>
</comment>
<feature type="transmembrane region" description="Helical" evidence="9">
    <location>
        <begin position="68"/>
        <end position="91"/>
    </location>
</feature>
<keyword evidence="2 9" id="KW-0812">Transmembrane</keyword>
<proteinExistence type="predicted"/>
<keyword evidence="6 9" id="KW-0472">Membrane</keyword>
<dbReference type="GO" id="GO:0030003">
    <property type="term" value="P:intracellular monoatomic cation homeostasis"/>
    <property type="evidence" value="ECO:0007669"/>
    <property type="project" value="TreeGrafter"/>
</dbReference>
<dbReference type="AlphaFoldDB" id="A0A162A2E9"/>
<keyword evidence="5 7" id="KW-0496">Mitochondrion</keyword>
<comment type="subcellular location">
    <subcellularLocation>
        <location evidence="1">Mitochondrion inner membrane</location>
        <topology evidence="1">Single-pass membrane protein</topology>
    </subcellularLocation>
</comment>
<evidence type="ECO:0000259" key="10">
    <source>
        <dbReference type="PROSITE" id="PS51758"/>
    </source>
</evidence>
<dbReference type="GO" id="GO:0005743">
    <property type="term" value="C:mitochondrial inner membrane"/>
    <property type="evidence" value="ECO:0007669"/>
    <property type="project" value="UniProtKB-SubCell"/>
</dbReference>
<evidence type="ECO:0000256" key="9">
    <source>
        <dbReference type="SAM" id="Phobius"/>
    </source>
</evidence>
<dbReference type="InterPro" id="IPR033122">
    <property type="entry name" value="LETM1-like_RBD"/>
</dbReference>
<keyword evidence="4 9" id="KW-1133">Transmembrane helix</keyword>
<feature type="region of interest" description="Disordered" evidence="8">
    <location>
        <begin position="585"/>
        <end position="689"/>
    </location>
</feature>
<evidence type="ECO:0000256" key="8">
    <source>
        <dbReference type="SAM" id="MobiDB-lite"/>
    </source>
</evidence>
<dbReference type="EMBL" id="LNRQ01000005">
    <property type="protein sequence ID" value="KZM95152.1"/>
    <property type="molecule type" value="Genomic_DNA"/>
</dbReference>
<feature type="domain" description="Letm1 RBD" evidence="10">
    <location>
        <begin position="114"/>
        <end position="368"/>
    </location>
</feature>
<dbReference type="PANTHER" id="PTHR14009:SF31">
    <property type="entry name" value="MITOCHONDRIAL PROTON_CALCIUM EXCHANGER PROTEIN"/>
    <property type="match status" value="1"/>
</dbReference>
<feature type="compositionally biased region" description="Basic and acidic residues" evidence="8">
    <location>
        <begin position="620"/>
        <end position="638"/>
    </location>
</feature>
<evidence type="ECO:0000256" key="4">
    <source>
        <dbReference type="ARBA" id="ARBA00022989"/>
    </source>
</evidence>
<evidence type="ECO:0000256" key="6">
    <source>
        <dbReference type="ARBA" id="ARBA00023136"/>
    </source>
</evidence>
<evidence type="ECO:0000256" key="3">
    <source>
        <dbReference type="ARBA" id="ARBA00022792"/>
    </source>
</evidence>
<dbReference type="PROSITE" id="PS51758">
    <property type="entry name" value="LETM1_RBD"/>
    <property type="match status" value="1"/>
</dbReference>
<sequence length="705" mass="79806">MLMTSNDWAIKWSQCKIVYYTIMVRYQLGKKLLRADAAITYRLVVKITQGRCLSRRERQLLARATADIFRFVPGSMFLAVPSLQFLLPLILRFYPNILSPSFQDKITGQERVMRKLNARIEYAKFLQETAIEMAKVAQNSPSGHVGPTAEEFIRFWNDIKLDRPVPSEEIFRFARLFSDEHTLDHVSRPAMENMCKSMGIASFGTNEHLRFILSEKLKSIKNNDKLIQLKGVEALSEIEVRKACRERGIHVAEDEQQQLRDWLDLSLNHAVPSSFLIMSRGIIETKKLKPEEAMQATLSSLPYELIYIVGVASLPSSDPILDKRRKIKALSLHEKAIKEEEEEEISESQTAIQNDMDLKEMTAFTLEQASARAVDDQEQLCEVISDALFVLTSVLNLSTECDNLLRLFKNEIIFNSSYKGKKGLEGEKEAIKAHGAAQEDNIGDTVSSALLNRANGMLQKLEKETDGVGAKISYRWRVLERYCDGKVSLELVAAATFLKDTLDKEGIQELISNLSKYKEEIEKLGIVAKDIKPRQKELDIAEEHELDWDTAALEQVPYYLTQMQDLPHLIFLKFQRHHFRPNTVTRTAPDMLPFPASALSGLDTESPNSSGDEESYSDNLKAELEEMLQEKSESKDGKPPNTSVGEDKQFLPFISRQLPSSTSLPPAPLSCTSFERKSNPPPSVSRTNTDVDVDLLDVSATCKIY</sequence>
<accession>A0A162A2E9</accession>
<name>A0A162A2E9_DAUCS</name>
<protein>
    <recommendedName>
        <fullName evidence="10">Letm1 RBD domain-containing protein</fullName>
    </recommendedName>
</protein>
<evidence type="ECO:0000313" key="11">
    <source>
        <dbReference type="EMBL" id="KZM95152.1"/>
    </source>
</evidence>
<evidence type="ECO:0000256" key="5">
    <source>
        <dbReference type="ARBA" id="ARBA00023128"/>
    </source>
</evidence>
<organism evidence="11">
    <name type="scientific">Daucus carota subsp. sativus</name>
    <name type="common">Carrot</name>
    <dbReference type="NCBI Taxonomy" id="79200"/>
    <lineage>
        <taxon>Eukaryota</taxon>
        <taxon>Viridiplantae</taxon>
        <taxon>Streptophyta</taxon>
        <taxon>Embryophyta</taxon>
        <taxon>Tracheophyta</taxon>
        <taxon>Spermatophyta</taxon>
        <taxon>Magnoliopsida</taxon>
        <taxon>eudicotyledons</taxon>
        <taxon>Gunneridae</taxon>
        <taxon>Pentapetalae</taxon>
        <taxon>asterids</taxon>
        <taxon>campanulids</taxon>
        <taxon>Apiales</taxon>
        <taxon>Apiaceae</taxon>
        <taxon>Apioideae</taxon>
        <taxon>Scandiceae</taxon>
        <taxon>Daucinae</taxon>
        <taxon>Daucus</taxon>
        <taxon>Daucus sect. Daucus</taxon>
    </lineage>
</organism>
<evidence type="ECO:0000256" key="7">
    <source>
        <dbReference type="PROSITE-ProRule" id="PRU01094"/>
    </source>
</evidence>
<dbReference type="InterPro" id="IPR044202">
    <property type="entry name" value="LETM1/MDM38-like"/>
</dbReference>
<dbReference type="Gramene" id="KZM95152">
    <property type="protein sequence ID" value="KZM95152"/>
    <property type="gene ID" value="DCAR_018394"/>
</dbReference>
<gene>
    <name evidence="11" type="ORF">DCAR_018394</name>
</gene>